<dbReference type="Proteomes" id="UP000801492">
    <property type="component" value="Unassembled WGS sequence"/>
</dbReference>
<evidence type="ECO:0000313" key="3">
    <source>
        <dbReference type="Proteomes" id="UP000801492"/>
    </source>
</evidence>
<proteinExistence type="predicted"/>
<dbReference type="EMBL" id="VTPC01001762">
    <property type="protein sequence ID" value="KAF2901242.1"/>
    <property type="molecule type" value="Genomic_DNA"/>
</dbReference>
<dbReference type="AlphaFoldDB" id="A0A8K0GGU8"/>
<keyword evidence="3" id="KW-1185">Reference proteome</keyword>
<feature type="region of interest" description="Disordered" evidence="1">
    <location>
        <begin position="32"/>
        <end position="70"/>
    </location>
</feature>
<sequence>MPSQTTPDEFGVMSGHTQHQKTYLTLEQVRPYPKALPRKTARKGGKTKEKTPKKADKAKKKVIEESSTEEEKMNYALLDGSTDIEFGEAYLEQPIKTNSRKRRSHI</sequence>
<protein>
    <submittedName>
        <fullName evidence="2">Uncharacterized protein</fullName>
    </submittedName>
</protein>
<gene>
    <name evidence="2" type="ORF">ILUMI_04943</name>
</gene>
<reference evidence="2" key="1">
    <citation type="submission" date="2019-08" db="EMBL/GenBank/DDBJ databases">
        <title>The genome of the North American firefly Photinus pyralis.</title>
        <authorList>
            <consortium name="Photinus pyralis genome working group"/>
            <person name="Fallon T.R."/>
            <person name="Sander Lower S.E."/>
            <person name="Weng J.-K."/>
        </authorList>
    </citation>
    <scope>NUCLEOTIDE SEQUENCE</scope>
    <source>
        <strain evidence="2">TRF0915ILg1</strain>
        <tissue evidence="2">Whole body</tissue>
    </source>
</reference>
<feature type="compositionally biased region" description="Basic residues" evidence="1">
    <location>
        <begin position="36"/>
        <end position="45"/>
    </location>
</feature>
<name>A0A8K0GGU8_IGNLU</name>
<feature type="compositionally biased region" description="Basic and acidic residues" evidence="1">
    <location>
        <begin position="46"/>
        <end position="70"/>
    </location>
</feature>
<accession>A0A8K0GGU8</accession>
<evidence type="ECO:0000256" key="1">
    <source>
        <dbReference type="SAM" id="MobiDB-lite"/>
    </source>
</evidence>
<evidence type="ECO:0000313" key="2">
    <source>
        <dbReference type="EMBL" id="KAF2901242.1"/>
    </source>
</evidence>
<comment type="caution">
    <text evidence="2">The sequence shown here is derived from an EMBL/GenBank/DDBJ whole genome shotgun (WGS) entry which is preliminary data.</text>
</comment>
<organism evidence="2 3">
    <name type="scientific">Ignelater luminosus</name>
    <name type="common">Cucubano</name>
    <name type="synonym">Pyrophorus luminosus</name>
    <dbReference type="NCBI Taxonomy" id="2038154"/>
    <lineage>
        <taxon>Eukaryota</taxon>
        <taxon>Metazoa</taxon>
        <taxon>Ecdysozoa</taxon>
        <taxon>Arthropoda</taxon>
        <taxon>Hexapoda</taxon>
        <taxon>Insecta</taxon>
        <taxon>Pterygota</taxon>
        <taxon>Neoptera</taxon>
        <taxon>Endopterygota</taxon>
        <taxon>Coleoptera</taxon>
        <taxon>Polyphaga</taxon>
        <taxon>Elateriformia</taxon>
        <taxon>Elateroidea</taxon>
        <taxon>Elateridae</taxon>
        <taxon>Agrypninae</taxon>
        <taxon>Pyrophorini</taxon>
        <taxon>Ignelater</taxon>
    </lineage>
</organism>